<keyword evidence="3 8" id="KW-0812">Transmembrane</keyword>
<evidence type="ECO:0000256" key="3">
    <source>
        <dbReference type="ARBA" id="ARBA00022692"/>
    </source>
</evidence>
<proteinExistence type="predicted"/>
<keyword evidence="6" id="KW-0675">Receptor</keyword>
<evidence type="ECO:0000256" key="2">
    <source>
        <dbReference type="ARBA" id="ARBA00022475"/>
    </source>
</evidence>
<dbReference type="SUPFAM" id="SSF53850">
    <property type="entry name" value="Periplasmic binding protein-like II"/>
    <property type="match status" value="1"/>
</dbReference>
<dbReference type="GO" id="GO:0005886">
    <property type="term" value="C:plasma membrane"/>
    <property type="evidence" value="ECO:0007669"/>
    <property type="project" value="UniProtKB-SubCell"/>
</dbReference>
<feature type="transmembrane region" description="Helical" evidence="8">
    <location>
        <begin position="21"/>
        <end position="47"/>
    </location>
</feature>
<dbReference type="PANTHER" id="PTHR42643">
    <property type="entry name" value="IONOTROPIC RECEPTOR 20A-RELATED"/>
    <property type="match status" value="1"/>
</dbReference>
<dbReference type="PANTHER" id="PTHR42643:SF38">
    <property type="entry name" value="IONOTROPIC RECEPTOR 100A"/>
    <property type="match status" value="1"/>
</dbReference>
<evidence type="ECO:0000313" key="10">
    <source>
        <dbReference type="Proteomes" id="UP000826195"/>
    </source>
</evidence>
<feature type="transmembrane region" description="Helical" evidence="8">
    <location>
        <begin position="437"/>
        <end position="457"/>
    </location>
</feature>
<accession>A0AAV7IXG7</accession>
<gene>
    <name evidence="9" type="ORF">KQX54_007421</name>
</gene>
<reference evidence="9 10" key="1">
    <citation type="journal article" date="2021" name="J. Hered.">
        <title>A chromosome-level genome assembly of the parasitoid wasp, Cotesia glomerata (Hymenoptera: Braconidae).</title>
        <authorList>
            <person name="Pinto B.J."/>
            <person name="Weis J.J."/>
            <person name="Gamble T."/>
            <person name="Ode P.J."/>
            <person name="Paul R."/>
            <person name="Zaspel J.M."/>
        </authorList>
    </citation>
    <scope>NUCLEOTIDE SEQUENCE [LARGE SCALE GENOMIC DNA]</scope>
    <source>
        <strain evidence="9">CgM1</strain>
    </source>
</reference>
<evidence type="ECO:0000256" key="5">
    <source>
        <dbReference type="ARBA" id="ARBA00023136"/>
    </source>
</evidence>
<evidence type="ECO:0000256" key="1">
    <source>
        <dbReference type="ARBA" id="ARBA00004651"/>
    </source>
</evidence>
<evidence type="ECO:0000256" key="6">
    <source>
        <dbReference type="ARBA" id="ARBA00023170"/>
    </source>
</evidence>
<keyword evidence="4 8" id="KW-1133">Transmembrane helix</keyword>
<dbReference type="AlphaFoldDB" id="A0AAV7IXG7"/>
<evidence type="ECO:0000256" key="4">
    <source>
        <dbReference type="ARBA" id="ARBA00022989"/>
    </source>
</evidence>
<evidence type="ECO:0008006" key="11">
    <source>
        <dbReference type="Google" id="ProtNLM"/>
    </source>
</evidence>
<name>A0AAV7IXG7_COTGL</name>
<protein>
    <recommendedName>
        <fullName evidence="11">Ionotropic receptor</fullName>
    </recommendedName>
</protein>
<dbReference type="InterPro" id="IPR052192">
    <property type="entry name" value="Insect_Ionotropic_Sensory_Rcpt"/>
</dbReference>
<comment type="caution">
    <text evidence="9">The sequence shown here is derived from an EMBL/GenBank/DDBJ whole genome shotgun (WGS) entry which is preliminary data.</text>
</comment>
<comment type="subcellular location">
    <subcellularLocation>
        <location evidence="1">Cell membrane</location>
        <topology evidence="1">Multi-pass membrane protein</topology>
    </subcellularLocation>
</comment>
<dbReference type="EMBL" id="JAHXZJ010000374">
    <property type="protein sequence ID" value="KAH0560713.1"/>
    <property type="molecule type" value="Genomic_DNA"/>
</dbReference>
<keyword evidence="7" id="KW-0325">Glycoprotein</keyword>
<evidence type="ECO:0000256" key="7">
    <source>
        <dbReference type="ARBA" id="ARBA00023180"/>
    </source>
</evidence>
<dbReference type="Proteomes" id="UP000826195">
    <property type="component" value="Unassembled WGS sequence"/>
</dbReference>
<evidence type="ECO:0000313" key="9">
    <source>
        <dbReference type="EMBL" id="KAH0560713.1"/>
    </source>
</evidence>
<feature type="transmembrane region" description="Helical" evidence="8">
    <location>
        <begin position="390"/>
        <end position="408"/>
    </location>
</feature>
<keyword evidence="2" id="KW-1003">Cell membrane</keyword>
<sequence>MLTILVLCSQGENSRKMNFNIITRVVCFPVTVVGIGITIVIVTILSLSSLAFAEDIINNAITADESFDELMIKLVEKHLKQVDDSSSVYVVLDDEPLLYLLYFQINPAVRNTLLMNYVIKRATFLLADNDSTSMFIENTNIKIRHVVAVYSSINNVKPSGLKNLFNHSWNSRANFLLWILENSIEEEQEQELPPNQKDKKIEGIMTDFWALDCLNVVLMINQNSSFAAFTYDPFTINKGSVVSIDPMEPFFTDKTKNLREYPIAVSMYQAKPISVNLSNFTSLIGARGVDVEAMRYISTSINFSVVLKSAFISLSGYSYNLPDGTVIGPIGDIISNRSEILGNPQIVNTVLDRDLEFLRPFGRSLMMIAVPTSSYMPGVLRLFRTVDHDLTMSMLGAYVVLMLCLLIIKKRNPLLETARIVIQQQCHEISNRVSERIFMMSWIIWAFILASAGQVHLMKALTDPPFYPNINTLDELVKSDLTVILDPIVYRSLNHSEQSLNRKLIEKAEQGTNFDSCLIRLSISERVACVTEKSIIRYQVFSLNRKIGKKKISTKKKAHIVKSPVSTFWKTLVVRKGFPFLDKFDKAYQNIVEFGLIFKWTHDIGKVFKPKTNYFGPLNLIHFEGIFIIFGVGISLAIGAFIGEIVVSYIKYKMI</sequence>
<keyword evidence="10" id="KW-1185">Reference proteome</keyword>
<feature type="transmembrane region" description="Helical" evidence="8">
    <location>
        <begin position="626"/>
        <end position="650"/>
    </location>
</feature>
<keyword evidence="5 8" id="KW-0472">Membrane</keyword>
<organism evidence="9 10">
    <name type="scientific">Cotesia glomerata</name>
    <name type="common">Lepidopteran parasitic wasp</name>
    <name type="synonym">Apanteles glomeratus</name>
    <dbReference type="NCBI Taxonomy" id="32391"/>
    <lineage>
        <taxon>Eukaryota</taxon>
        <taxon>Metazoa</taxon>
        <taxon>Ecdysozoa</taxon>
        <taxon>Arthropoda</taxon>
        <taxon>Hexapoda</taxon>
        <taxon>Insecta</taxon>
        <taxon>Pterygota</taxon>
        <taxon>Neoptera</taxon>
        <taxon>Endopterygota</taxon>
        <taxon>Hymenoptera</taxon>
        <taxon>Apocrita</taxon>
        <taxon>Ichneumonoidea</taxon>
        <taxon>Braconidae</taxon>
        <taxon>Microgastrinae</taxon>
        <taxon>Cotesia</taxon>
    </lineage>
</organism>
<evidence type="ECO:0000256" key="8">
    <source>
        <dbReference type="SAM" id="Phobius"/>
    </source>
</evidence>